<dbReference type="RefSeq" id="WP_311947075.1">
    <property type="nucleotide sequence ID" value="NZ_JAVLVU010000001.1"/>
</dbReference>
<dbReference type="PANTHER" id="PTHR30313:SF2">
    <property type="entry name" value="DNA PRIMASE"/>
    <property type="match status" value="1"/>
</dbReference>
<dbReference type="EMBL" id="JAVLVU010000001">
    <property type="protein sequence ID" value="MDT3401213.1"/>
    <property type="molecule type" value="Genomic_DNA"/>
</dbReference>
<proteinExistence type="predicted"/>
<dbReference type="InterPro" id="IPR050219">
    <property type="entry name" value="DnaG_primase"/>
</dbReference>
<keyword evidence="1" id="KW-0479">Metal-binding</keyword>
<evidence type="ECO:0000259" key="4">
    <source>
        <dbReference type="SMART" id="SM00400"/>
    </source>
</evidence>
<reference evidence="6" key="1">
    <citation type="submission" date="2023-07" db="EMBL/GenBank/DDBJ databases">
        <title>Functional and genomic diversity of the sorghum phyllosphere microbiome.</title>
        <authorList>
            <person name="Shade A."/>
        </authorList>
    </citation>
    <scope>NUCLEOTIDE SEQUENCE [LARGE SCALE GENOMIC DNA]</scope>
    <source>
        <strain evidence="6">SORGH_AS_0422</strain>
    </source>
</reference>
<accession>A0ABU3GN64</accession>
<sequence>MISPEQQELYDLVQQQSNIVTVISAYLPLQTSRRGMKGNCPFHADQSNSLMVSPDKNIYKCFGCGDEGGPVEFVSRTSGVPLETALIFLARQLAERQSA</sequence>
<dbReference type="Gene3D" id="3.90.580.10">
    <property type="entry name" value="Zinc finger, CHC2-type domain"/>
    <property type="match status" value="1"/>
</dbReference>
<dbReference type="Proteomes" id="UP001258315">
    <property type="component" value="Unassembled WGS sequence"/>
</dbReference>
<keyword evidence="6" id="KW-1185">Reference proteome</keyword>
<name>A0ABU3GN64_9SPHI</name>
<evidence type="ECO:0000313" key="5">
    <source>
        <dbReference type="EMBL" id="MDT3401213.1"/>
    </source>
</evidence>
<gene>
    <name evidence="5" type="ORF">QE417_000285</name>
</gene>
<keyword evidence="3" id="KW-0862">Zinc</keyword>
<dbReference type="InterPro" id="IPR002694">
    <property type="entry name" value="Znf_CHC2"/>
</dbReference>
<evidence type="ECO:0000256" key="3">
    <source>
        <dbReference type="ARBA" id="ARBA00022833"/>
    </source>
</evidence>
<protein>
    <submittedName>
        <fullName evidence="5">DNA primase</fullName>
    </submittedName>
</protein>
<dbReference type="PANTHER" id="PTHR30313">
    <property type="entry name" value="DNA PRIMASE"/>
    <property type="match status" value="1"/>
</dbReference>
<dbReference type="InterPro" id="IPR036977">
    <property type="entry name" value="DNA_primase_Znf_CHC2"/>
</dbReference>
<organism evidence="5 6">
    <name type="scientific">Mucilaginibacter terrae</name>
    <dbReference type="NCBI Taxonomy" id="1955052"/>
    <lineage>
        <taxon>Bacteria</taxon>
        <taxon>Pseudomonadati</taxon>
        <taxon>Bacteroidota</taxon>
        <taxon>Sphingobacteriia</taxon>
        <taxon>Sphingobacteriales</taxon>
        <taxon>Sphingobacteriaceae</taxon>
        <taxon>Mucilaginibacter</taxon>
    </lineage>
</organism>
<evidence type="ECO:0000256" key="2">
    <source>
        <dbReference type="ARBA" id="ARBA00022771"/>
    </source>
</evidence>
<evidence type="ECO:0000256" key="1">
    <source>
        <dbReference type="ARBA" id="ARBA00022723"/>
    </source>
</evidence>
<comment type="caution">
    <text evidence="5">The sequence shown here is derived from an EMBL/GenBank/DDBJ whole genome shotgun (WGS) entry which is preliminary data.</text>
</comment>
<keyword evidence="2" id="KW-0863">Zinc-finger</keyword>
<feature type="domain" description="Zinc finger CHC2-type" evidence="4">
    <location>
        <begin position="36"/>
        <end position="90"/>
    </location>
</feature>
<dbReference type="Pfam" id="PF01807">
    <property type="entry name" value="Zn_ribbon_DnaG"/>
    <property type="match status" value="1"/>
</dbReference>
<dbReference type="SUPFAM" id="SSF57783">
    <property type="entry name" value="Zinc beta-ribbon"/>
    <property type="match status" value="1"/>
</dbReference>
<evidence type="ECO:0000313" key="6">
    <source>
        <dbReference type="Proteomes" id="UP001258315"/>
    </source>
</evidence>
<dbReference type="SMART" id="SM00400">
    <property type="entry name" value="ZnF_CHCC"/>
    <property type="match status" value="1"/>
</dbReference>